<dbReference type="AlphaFoldDB" id="F3YAF9"/>
<protein>
    <recommendedName>
        <fullName evidence="3">Glycerophosphoryl diester phosphodiesterase</fullName>
    </recommendedName>
</protein>
<dbReference type="HOGENOM" id="CLU_3272553_0_0_9"/>
<evidence type="ECO:0008006" key="3">
    <source>
        <dbReference type="Google" id="ProtNLM"/>
    </source>
</evidence>
<accession>F3YAF9</accession>
<dbReference type="EMBL" id="AP012200">
    <property type="protein sequence ID" value="BAK21487.1"/>
    <property type="molecule type" value="Genomic_DNA"/>
</dbReference>
<reference key="2">
    <citation type="submission" date="2011-04" db="EMBL/GenBank/DDBJ databases">
        <title>Whole genome sequence of Melissococcus plutonius ATCC 35311.</title>
        <authorList>
            <person name="Okumura K."/>
            <person name="Arai R."/>
            <person name="Osaki M."/>
            <person name="Okura M."/>
            <person name="Kirikae T."/>
            <person name="Takamatsu D."/>
            <person name="Akiyama T."/>
        </authorList>
    </citation>
    <scope>NUCLEOTIDE SEQUENCE</scope>
    <source>
        <strain>ATCC 35311</strain>
    </source>
</reference>
<proteinExistence type="predicted"/>
<keyword evidence="2" id="KW-1185">Reference proteome</keyword>
<sequence length="41" mass="4740">MFYGVDGIMTDELTILKKTMQTDLKHPTYSDKLFNFVIGIN</sequence>
<gene>
    <name evidence="1" type="ordered locus">MPTP_1029</name>
</gene>
<name>F3YAF9_MELPT</name>
<organism evidence="1 2">
    <name type="scientific">Melissococcus plutonius (strain ATCC 35311 / DSM 29964 / CIP 104052 / LMG 20360 / NCIMB 702443)</name>
    <dbReference type="NCBI Taxonomy" id="940190"/>
    <lineage>
        <taxon>Bacteria</taxon>
        <taxon>Bacillati</taxon>
        <taxon>Bacillota</taxon>
        <taxon>Bacilli</taxon>
        <taxon>Lactobacillales</taxon>
        <taxon>Enterococcaceae</taxon>
        <taxon>Melissococcus</taxon>
    </lineage>
</organism>
<dbReference type="Proteomes" id="UP000008456">
    <property type="component" value="Chromosome"/>
</dbReference>
<reference evidence="1 2" key="1">
    <citation type="journal article" date="2011" name="J. Bacteriol.">
        <title>Complete genome sequence of Melissococcus plutonius ATCC 35311.</title>
        <authorList>
            <person name="Okumura K."/>
            <person name="Arai R."/>
            <person name="Okura M."/>
            <person name="Kirikae T."/>
            <person name="Takamatsu D."/>
            <person name="Osaki M."/>
            <person name="Miyoshi-Akiyama T."/>
        </authorList>
    </citation>
    <scope>NUCLEOTIDE SEQUENCE [LARGE SCALE GENOMIC DNA]</scope>
    <source>
        <strain evidence="2">ATCC 35311 / CIP 104052 / LMG 20360 / NCIMB 702443</strain>
    </source>
</reference>
<dbReference type="KEGG" id="mps:MPTP_1029"/>
<evidence type="ECO:0000313" key="1">
    <source>
        <dbReference type="EMBL" id="BAK21487.1"/>
    </source>
</evidence>
<evidence type="ECO:0000313" key="2">
    <source>
        <dbReference type="Proteomes" id="UP000008456"/>
    </source>
</evidence>